<feature type="domain" description="Methyltransferase type 11" evidence="1">
    <location>
        <begin position="39"/>
        <end position="124"/>
    </location>
</feature>
<dbReference type="CDD" id="cd02440">
    <property type="entry name" value="AdoMet_MTases"/>
    <property type="match status" value="1"/>
</dbReference>
<organism evidence="2 3">
    <name type="scientific">Phenylobacterium zucineum (strain HLK1)</name>
    <dbReference type="NCBI Taxonomy" id="450851"/>
    <lineage>
        <taxon>Bacteria</taxon>
        <taxon>Pseudomonadati</taxon>
        <taxon>Pseudomonadota</taxon>
        <taxon>Alphaproteobacteria</taxon>
        <taxon>Caulobacterales</taxon>
        <taxon>Caulobacteraceae</taxon>
        <taxon>Phenylobacterium</taxon>
    </lineage>
</organism>
<dbReference type="InterPro" id="IPR050508">
    <property type="entry name" value="Methyltransf_Superfamily"/>
</dbReference>
<dbReference type="InterPro" id="IPR029063">
    <property type="entry name" value="SAM-dependent_MTases_sf"/>
</dbReference>
<dbReference type="KEGG" id="pzu:PHZ_c1451"/>
<dbReference type="InterPro" id="IPR013216">
    <property type="entry name" value="Methyltransf_11"/>
</dbReference>
<dbReference type="STRING" id="450851.PHZ_c1451"/>
<dbReference type="HOGENOM" id="CLU_1119601_0_0_5"/>
<evidence type="ECO:0000259" key="1">
    <source>
        <dbReference type="Pfam" id="PF08241"/>
    </source>
</evidence>
<dbReference type="eggNOG" id="COG2226">
    <property type="taxonomic scope" value="Bacteria"/>
</dbReference>
<evidence type="ECO:0000313" key="2">
    <source>
        <dbReference type="EMBL" id="ACG77864.1"/>
    </source>
</evidence>
<dbReference type="SUPFAM" id="SSF53335">
    <property type="entry name" value="S-adenosyl-L-methionine-dependent methyltransferases"/>
    <property type="match status" value="1"/>
</dbReference>
<dbReference type="PANTHER" id="PTHR42912">
    <property type="entry name" value="METHYLTRANSFERASE"/>
    <property type="match status" value="1"/>
</dbReference>
<reference evidence="2 3" key="1">
    <citation type="journal article" date="2008" name="BMC Genomics">
        <title>Complete genome of Phenylobacterium zucineum - a novel facultative intracellular bacterium isolated from human erythroleukemia cell line K562.</title>
        <authorList>
            <person name="Luo Y."/>
            <person name="Xu X."/>
            <person name="Ding Z."/>
            <person name="Liu Z."/>
            <person name="Zhang B."/>
            <person name="Yan Z."/>
            <person name="Sun J."/>
            <person name="Hu S."/>
            <person name="Hu X."/>
        </authorList>
    </citation>
    <scope>NUCLEOTIDE SEQUENCE [LARGE SCALE GENOMIC DNA]</scope>
    <source>
        <strain evidence="2 3">HLK1</strain>
    </source>
</reference>
<dbReference type="GO" id="GO:0032259">
    <property type="term" value="P:methylation"/>
    <property type="evidence" value="ECO:0007669"/>
    <property type="project" value="UniProtKB-KW"/>
</dbReference>
<evidence type="ECO:0000313" key="3">
    <source>
        <dbReference type="Proteomes" id="UP000001868"/>
    </source>
</evidence>
<accession>B4R9V0</accession>
<dbReference type="AlphaFoldDB" id="B4R9V0"/>
<dbReference type="OrthoDB" id="9777830at2"/>
<dbReference type="Gene3D" id="3.40.50.150">
    <property type="entry name" value="Vaccinia Virus protein VP39"/>
    <property type="match status" value="1"/>
</dbReference>
<name>B4R9V0_PHEZH</name>
<gene>
    <name evidence="2" type="ordered locus">PHZ_c1451</name>
</gene>
<dbReference type="Proteomes" id="UP000001868">
    <property type="component" value="Chromosome"/>
</dbReference>
<dbReference type="EMBL" id="CP000747">
    <property type="protein sequence ID" value="ACG77864.1"/>
    <property type="molecule type" value="Genomic_DNA"/>
</dbReference>
<proteinExistence type="predicted"/>
<protein>
    <submittedName>
        <fullName evidence="2">SAM-dependent methyltransferase</fullName>
    </submittedName>
</protein>
<dbReference type="Pfam" id="PF08241">
    <property type="entry name" value="Methyltransf_11"/>
    <property type="match status" value="1"/>
</dbReference>
<keyword evidence="2" id="KW-0808">Transferase</keyword>
<keyword evidence="3" id="KW-1185">Reference proteome</keyword>
<keyword evidence="2" id="KW-0489">Methyltransferase</keyword>
<sequence>MQPPLMIPPMSRPAAERPHRRYKRRLLEEILELAPASLLEVGCGAGGLLADVQAHGVAVAGVEPEPTARELAGARGLDVHAARAEALPFPDASFDLVVFDYTAHHVERLGRALGEAARVARRGVLVLDSWYDDALPCQRVARAYDEWLKRIDRRLGFVHNPSIEASEFVRMLAAAAEFEARYGYELVLTALPLGPLEANARDRLAQIGSPPDLASELDRILDAARQHGLSDDGCLLFRGFRPA</sequence>
<dbReference type="GO" id="GO:0008757">
    <property type="term" value="F:S-adenosylmethionine-dependent methyltransferase activity"/>
    <property type="evidence" value="ECO:0007669"/>
    <property type="project" value="InterPro"/>
</dbReference>